<dbReference type="SUPFAM" id="SSF46785">
    <property type="entry name" value="Winged helix' DNA-binding domain"/>
    <property type="match status" value="1"/>
</dbReference>
<dbReference type="PANTHER" id="PTHR13710">
    <property type="entry name" value="DNA HELICASE RECQ FAMILY MEMBER"/>
    <property type="match status" value="1"/>
</dbReference>
<dbReference type="InterPro" id="IPR002121">
    <property type="entry name" value="HRDC_dom"/>
</dbReference>
<evidence type="ECO:0000256" key="16">
    <source>
        <dbReference type="NCBIfam" id="TIGR01389"/>
    </source>
</evidence>
<dbReference type="InterPro" id="IPR036390">
    <property type="entry name" value="WH_DNA-bd_sf"/>
</dbReference>
<dbReference type="PROSITE" id="PS51192">
    <property type="entry name" value="HELICASE_ATP_BIND_1"/>
    <property type="match status" value="1"/>
</dbReference>
<dbReference type="NCBIfam" id="TIGR01389">
    <property type="entry name" value="recQ"/>
    <property type="match status" value="1"/>
</dbReference>
<evidence type="ECO:0000256" key="5">
    <source>
        <dbReference type="ARBA" id="ARBA00022741"/>
    </source>
</evidence>
<dbReference type="PROSITE" id="PS50967">
    <property type="entry name" value="HRDC"/>
    <property type="match status" value="1"/>
</dbReference>
<feature type="domain" description="Helicase ATP-binding" evidence="18">
    <location>
        <begin position="25"/>
        <end position="194"/>
    </location>
</feature>
<dbReference type="CDD" id="cd18794">
    <property type="entry name" value="SF2_C_RecQ"/>
    <property type="match status" value="1"/>
</dbReference>
<comment type="catalytic activity">
    <reaction evidence="15">
        <text>Couples ATP hydrolysis with the unwinding of duplex DNA by translocating in the 3'-5' direction.</text>
        <dbReference type="EC" id="5.6.2.4"/>
    </reaction>
</comment>
<dbReference type="EC" id="5.6.2.4" evidence="16"/>
<keyword evidence="6" id="KW-0227">DNA damage</keyword>
<keyword evidence="10" id="KW-0067">ATP-binding</keyword>
<evidence type="ECO:0000313" key="21">
    <source>
        <dbReference type="Proteomes" id="UP001299220"/>
    </source>
</evidence>
<dbReference type="InterPro" id="IPR004589">
    <property type="entry name" value="DNA_helicase_ATP-dep_RecQ"/>
</dbReference>
<dbReference type="Pfam" id="PF16124">
    <property type="entry name" value="RecQ_Zn_bind"/>
    <property type="match status" value="1"/>
</dbReference>
<dbReference type="InterPro" id="IPR011545">
    <property type="entry name" value="DEAD/DEAH_box_helicase_dom"/>
</dbReference>
<protein>
    <recommendedName>
        <fullName evidence="16">DNA helicase RecQ</fullName>
        <ecNumber evidence="16">5.6.2.4</ecNumber>
    </recommendedName>
</protein>
<evidence type="ECO:0000259" key="19">
    <source>
        <dbReference type="PROSITE" id="PS51194"/>
    </source>
</evidence>
<dbReference type="InterPro" id="IPR010997">
    <property type="entry name" value="HRDC-like_sf"/>
</dbReference>
<evidence type="ECO:0000313" key="20">
    <source>
        <dbReference type="EMBL" id="MCF2651196.1"/>
    </source>
</evidence>
<comment type="caution">
    <text evidence="20">The sequence shown here is derived from an EMBL/GenBank/DDBJ whole genome shotgun (WGS) entry which is preliminary data.</text>
</comment>
<evidence type="ECO:0000256" key="15">
    <source>
        <dbReference type="ARBA" id="ARBA00034617"/>
    </source>
</evidence>
<dbReference type="PANTHER" id="PTHR13710:SF105">
    <property type="entry name" value="ATP-DEPENDENT DNA HELICASE Q1"/>
    <property type="match status" value="1"/>
</dbReference>
<evidence type="ECO:0000256" key="4">
    <source>
        <dbReference type="ARBA" id="ARBA00022723"/>
    </source>
</evidence>
<keyword evidence="21" id="KW-1185">Reference proteome</keyword>
<evidence type="ECO:0000256" key="13">
    <source>
        <dbReference type="ARBA" id="ARBA00023204"/>
    </source>
</evidence>
<feature type="domain" description="HRDC" evidence="17">
    <location>
        <begin position="527"/>
        <end position="603"/>
    </location>
</feature>
<accession>A0ABS9CLH2</accession>
<dbReference type="Gene3D" id="3.40.50.300">
    <property type="entry name" value="P-loop containing nucleotide triphosphate hydrolases"/>
    <property type="match status" value="2"/>
</dbReference>
<evidence type="ECO:0000256" key="9">
    <source>
        <dbReference type="ARBA" id="ARBA00022833"/>
    </source>
</evidence>
<keyword evidence="9" id="KW-0862">Zinc</keyword>
<keyword evidence="12" id="KW-0233">DNA recombination</keyword>
<comment type="similarity">
    <text evidence="3">Belongs to the helicase family. RecQ subfamily.</text>
</comment>
<sequence>METKEAVLRRYFGYAAFRQGQEEVVNALLSGRDVLCVMPTGAGKSICYQVPALLLPGVTLVISPLISLMQDQVESLTQAGVRAAFLNSSLTPAQYVHALRNMENGQYKIVYVAPERLSTEAFRAAVNRLTISLIAVDEAHCVSQWGQDFRPDYLKIASFVESLPQRPVVGAFTATATKAVRSDIAELLQLRDPLCITTGFDRPNLYFGVQTPHSKPLALLELIEQRPGKSGIVYCATRRTVEEVEALLNDKGISATRYHAGLPEEERRRNQEDFVYDRKAVMVATNAFGMGIDKSNVSFVIHYNMPKNLESYYQEAGRAGRDGSPADCILLYSPQDVRTNRFLIENSDPNPELDPDTQEKILQREYERLKYMTFYCTTTDCLRAFILHYFGEKSEAYCGCCSSCASGSALIDATIPAQQALSCVARTGQRLGSAMIADILRGSEKERILQNGWNRQSTYGLMRDKEEWEVRRLLDALLVQGLLLQTSGQYPVLKLTPAARTVLLGERKFEMRVPVAPEKTAQNDGDGNPDRELFARLKKLRAKLAAKASVPAYVIFTDAALRDMCAKKPRTQTEFLQVSGVGERKAARYGAAFLEEIARVPED</sequence>
<keyword evidence="13" id="KW-0234">DNA repair</keyword>
<dbReference type="InterPro" id="IPR018982">
    <property type="entry name" value="RQC_domain"/>
</dbReference>
<dbReference type="SMART" id="SM00341">
    <property type="entry name" value="HRDC"/>
    <property type="match status" value="1"/>
</dbReference>
<reference evidence="20 21" key="1">
    <citation type="submission" date="2020-12" db="EMBL/GenBank/DDBJ databases">
        <title>Whole genome sequences of gut porcine anaerobes.</title>
        <authorList>
            <person name="Kubasova T."/>
            <person name="Jahodarova E."/>
            <person name="Rychlik I."/>
        </authorList>
    </citation>
    <scope>NUCLEOTIDE SEQUENCE [LARGE SCALE GENOMIC DNA]</scope>
    <source>
        <strain evidence="20 21">An867</strain>
    </source>
</reference>
<evidence type="ECO:0000259" key="17">
    <source>
        <dbReference type="PROSITE" id="PS50967"/>
    </source>
</evidence>
<evidence type="ECO:0000256" key="12">
    <source>
        <dbReference type="ARBA" id="ARBA00023172"/>
    </source>
</evidence>
<dbReference type="SUPFAM" id="SSF47819">
    <property type="entry name" value="HRDC-like"/>
    <property type="match status" value="1"/>
</dbReference>
<dbReference type="Pfam" id="PF00570">
    <property type="entry name" value="HRDC"/>
    <property type="match status" value="1"/>
</dbReference>
<evidence type="ECO:0000256" key="6">
    <source>
        <dbReference type="ARBA" id="ARBA00022763"/>
    </source>
</evidence>
<evidence type="ECO:0000256" key="3">
    <source>
        <dbReference type="ARBA" id="ARBA00005446"/>
    </source>
</evidence>
<dbReference type="NCBIfam" id="TIGR00614">
    <property type="entry name" value="recQ_fam"/>
    <property type="match status" value="1"/>
</dbReference>
<dbReference type="InterPro" id="IPR001650">
    <property type="entry name" value="Helicase_C-like"/>
</dbReference>
<gene>
    <name evidence="20" type="primary">recQ</name>
    <name evidence="20" type="ORF">JQM67_01035</name>
</gene>
<dbReference type="PROSITE" id="PS51194">
    <property type="entry name" value="HELICASE_CTER"/>
    <property type="match status" value="1"/>
</dbReference>
<dbReference type="SMART" id="SM00956">
    <property type="entry name" value="RQC"/>
    <property type="match status" value="1"/>
</dbReference>
<dbReference type="SMART" id="SM00487">
    <property type="entry name" value="DEXDc"/>
    <property type="match status" value="1"/>
</dbReference>
<dbReference type="CDD" id="cd17920">
    <property type="entry name" value="DEXHc_RecQ"/>
    <property type="match status" value="1"/>
</dbReference>
<keyword evidence="14" id="KW-0413">Isomerase</keyword>
<dbReference type="InterPro" id="IPR006293">
    <property type="entry name" value="DNA_helicase_ATP-dep_RecQ_bac"/>
</dbReference>
<keyword evidence="5" id="KW-0547">Nucleotide-binding</keyword>
<dbReference type="Proteomes" id="UP001299220">
    <property type="component" value="Unassembled WGS sequence"/>
</dbReference>
<keyword evidence="7 20" id="KW-0378">Hydrolase</keyword>
<dbReference type="GO" id="GO:0003678">
    <property type="term" value="F:DNA helicase activity"/>
    <property type="evidence" value="ECO:0007669"/>
    <property type="project" value="UniProtKB-EC"/>
</dbReference>
<evidence type="ECO:0000259" key="18">
    <source>
        <dbReference type="PROSITE" id="PS51192"/>
    </source>
</evidence>
<evidence type="ECO:0000256" key="10">
    <source>
        <dbReference type="ARBA" id="ARBA00022840"/>
    </source>
</evidence>
<dbReference type="InterPro" id="IPR014001">
    <property type="entry name" value="Helicase_ATP-bd"/>
</dbReference>
<dbReference type="SMART" id="SM00490">
    <property type="entry name" value="HELICc"/>
    <property type="match status" value="1"/>
</dbReference>
<name>A0ABS9CLH2_9FIRM</name>
<dbReference type="InterPro" id="IPR044876">
    <property type="entry name" value="HRDC_dom_sf"/>
</dbReference>
<dbReference type="RefSeq" id="WP_235322135.1">
    <property type="nucleotide sequence ID" value="NZ_JAFBIT010000001.1"/>
</dbReference>
<feature type="domain" description="Helicase C-terminal" evidence="19">
    <location>
        <begin position="215"/>
        <end position="362"/>
    </location>
</feature>
<evidence type="ECO:0000256" key="2">
    <source>
        <dbReference type="ARBA" id="ARBA00001947"/>
    </source>
</evidence>
<organism evidence="20 21">
    <name type="scientific">Anaeromassilibacillus senegalensis</name>
    <dbReference type="NCBI Taxonomy" id="1673717"/>
    <lineage>
        <taxon>Bacteria</taxon>
        <taxon>Bacillati</taxon>
        <taxon>Bacillota</taxon>
        <taxon>Clostridia</taxon>
        <taxon>Eubacteriales</taxon>
        <taxon>Acutalibacteraceae</taxon>
        <taxon>Anaeromassilibacillus</taxon>
    </lineage>
</organism>
<dbReference type="Pfam" id="PF00271">
    <property type="entry name" value="Helicase_C"/>
    <property type="match status" value="1"/>
</dbReference>
<dbReference type="InterPro" id="IPR032284">
    <property type="entry name" value="RecQ_Zn-bd"/>
</dbReference>
<dbReference type="Pfam" id="PF09382">
    <property type="entry name" value="RQC"/>
    <property type="match status" value="1"/>
</dbReference>
<dbReference type="InterPro" id="IPR027417">
    <property type="entry name" value="P-loop_NTPase"/>
</dbReference>
<comment type="cofactor">
    <cofactor evidence="2">
        <name>Zn(2+)</name>
        <dbReference type="ChEBI" id="CHEBI:29105"/>
    </cofactor>
</comment>
<dbReference type="Gene3D" id="1.10.150.80">
    <property type="entry name" value="HRDC domain"/>
    <property type="match status" value="1"/>
</dbReference>
<evidence type="ECO:0000256" key="11">
    <source>
        <dbReference type="ARBA" id="ARBA00023125"/>
    </source>
</evidence>
<evidence type="ECO:0000256" key="14">
    <source>
        <dbReference type="ARBA" id="ARBA00023235"/>
    </source>
</evidence>
<keyword evidence="11" id="KW-0238">DNA-binding</keyword>
<evidence type="ECO:0000256" key="8">
    <source>
        <dbReference type="ARBA" id="ARBA00022806"/>
    </source>
</evidence>
<dbReference type="EMBL" id="JAFBIT010000001">
    <property type="protein sequence ID" value="MCF2651196.1"/>
    <property type="molecule type" value="Genomic_DNA"/>
</dbReference>
<dbReference type="SUPFAM" id="SSF52540">
    <property type="entry name" value="P-loop containing nucleoside triphosphate hydrolases"/>
    <property type="match status" value="1"/>
</dbReference>
<evidence type="ECO:0000256" key="7">
    <source>
        <dbReference type="ARBA" id="ARBA00022801"/>
    </source>
</evidence>
<dbReference type="Pfam" id="PF00270">
    <property type="entry name" value="DEAD"/>
    <property type="match status" value="1"/>
</dbReference>
<keyword evidence="8 20" id="KW-0347">Helicase</keyword>
<dbReference type="GO" id="GO:0016787">
    <property type="term" value="F:hydrolase activity"/>
    <property type="evidence" value="ECO:0007669"/>
    <property type="project" value="UniProtKB-KW"/>
</dbReference>
<dbReference type="InterPro" id="IPR036388">
    <property type="entry name" value="WH-like_DNA-bd_sf"/>
</dbReference>
<proteinExistence type="inferred from homology"/>
<keyword evidence="4" id="KW-0479">Metal-binding</keyword>
<evidence type="ECO:0000256" key="1">
    <source>
        <dbReference type="ARBA" id="ARBA00001946"/>
    </source>
</evidence>
<comment type="cofactor">
    <cofactor evidence="1">
        <name>Mg(2+)</name>
        <dbReference type="ChEBI" id="CHEBI:18420"/>
    </cofactor>
</comment>
<dbReference type="Gene3D" id="1.10.10.10">
    <property type="entry name" value="Winged helix-like DNA-binding domain superfamily/Winged helix DNA-binding domain"/>
    <property type="match status" value="1"/>
</dbReference>